<evidence type="ECO:0000313" key="4">
    <source>
        <dbReference type="Proteomes" id="UP000215224"/>
    </source>
</evidence>
<dbReference type="SUPFAM" id="SSF53474">
    <property type="entry name" value="alpha/beta-Hydrolases"/>
    <property type="match status" value="1"/>
</dbReference>
<evidence type="ECO:0000256" key="1">
    <source>
        <dbReference type="SAM" id="Phobius"/>
    </source>
</evidence>
<feature type="transmembrane region" description="Helical" evidence="1">
    <location>
        <begin position="9"/>
        <end position="33"/>
    </location>
</feature>
<dbReference type="EMBL" id="CP018866">
    <property type="protein sequence ID" value="AST92340.1"/>
    <property type="molecule type" value="Genomic_DNA"/>
</dbReference>
<reference evidence="3 4" key="1">
    <citation type="submission" date="2016-12" db="EMBL/GenBank/DDBJ databases">
        <title>The whole genome sequencing and assembly of Bacillus cohnii DSM 6307T strain.</title>
        <authorList>
            <person name="Lee Y.-J."/>
            <person name="Yi H."/>
            <person name="Bahn Y.-S."/>
            <person name="Kim J.F."/>
            <person name="Lee D.-W."/>
        </authorList>
    </citation>
    <scope>NUCLEOTIDE SEQUENCE [LARGE SCALE GENOMIC DNA]</scope>
    <source>
        <strain evidence="3 4">DSM 6307</strain>
    </source>
</reference>
<dbReference type="PANTHER" id="PTHR43358">
    <property type="entry name" value="ALPHA/BETA-HYDROLASE"/>
    <property type="match status" value="1"/>
</dbReference>
<protein>
    <recommendedName>
        <fullName evidence="2">AB hydrolase-1 domain-containing protein</fullName>
    </recommendedName>
</protein>
<dbReference type="PANTHER" id="PTHR43358:SF5">
    <property type="entry name" value="EXPORTED PROTEIN"/>
    <property type="match status" value="1"/>
</dbReference>
<proteinExistence type="predicted"/>
<keyword evidence="4" id="KW-1185">Reference proteome</keyword>
<feature type="domain" description="AB hydrolase-1" evidence="2">
    <location>
        <begin position="88"/>
        <end position="175"/>
    </location>
</feature>
<dbReference type="Gene3D" id="3.40.50.1820">
    <property type="entry name" value="alpha/beta hydrolase"/>
    <property type="match status" value="1"/>
</dbReference>
<gene>
    <name evidence="3" type="ORF">BC6307_14100</name>
</gene>
<evidence type="ECO:0000313" key="3">
    <source>
        <dbReference type="EMBL" id="AST92340.1"/>
    </source>
</evidence>
<dbReference type="Pfam" id="PF00561">
    <property type="entry name" value="Abhydrolase_1"/>
    <property type="match status" value="1"/>
</dbReference>
<dbReference type="AlphaFoldDB" id="A0A223KS83"/>
<dbReference type="Proteomes" id="UP000215224">
    <property type="component" value="Chromosome"/>
</dbReference>
<sequence length="307" mass="35955">MKRYYRQVIVLFTILFSYVFIVGLLFSNIVMYIRKKTTEEIIEREKNLGHYKEDEYASLPKKPLNIASPFGYNIYGELIKVNDSNRYMIFCHGVTQNTYNSIKYMNIFLKRGWNAVIYDHRRHGKSGGKTTSYGYYEKHDLKAVVDWVKKRQGPESIIGIHGESMGASTLLLYAGGMEDGADFYIADCPFSDLEEQLAYRLKVEYKLIPKYAIMPIAKTFLRIRDKYNLKEVSPISVIENIEKPILFIHSEPDDYIPKVMTEQLFEKKKGLKKLYLAPKGQHAMSYSENREEYEKMVDEFLQEIGYH</sequence>
<keyword evidence="1" id="KW-0472">Membrane</keyword>
<dbReference type="RefSeq" id="WP_066414522.1">
    <property type="nucleotide sequence ID" value="NZ_CP018866.1"/>
</dbReference>
<evidence type="ECO:0000259" key="2">
    <source>
        <dbReference type="Pfam" id="PF00561"/>
    </source>
</evidence>
<name>A0A223KS83_9BACI</name>
<dbReference type="STRING" id="1314751.GCA_001591425_01647"/>
<dbReference type="InterPro" id="IPR052920">
    <property type="entry name" value="DNA-binding_regulatory"/>
</dbReference>
<dbReference type="KEGG" id="bcoh:BC6307_14100"/>
<keyword evidence="1" id="KW-1133">Transmembrane helix</keyword>
<organism evidence="3 4">
    <name type="scientific">Sutcliffiella cohnii</name>
    <dbReference type="NCBI Taxonomy" id="33932"/>
    <lineage>
        <taxon>Bacteria</taxon>
        <taxon>Bacillati</taxon>
        <taxon>Bacillota</taxon>
        <taxon>Bacilli</taxon>
        <taxon>Bacillales</taxon>
        <taxon>Bacillaceae</taxon>
        <taxon>Sutcliffiella</taxon>
    </lineage>
</organism>
<accession>A0A223KS83</accession>
<dbReference type="InterPro" id="IPR000073">
    <property type="entry name" value="AB_hydrolase_1"/>
</dbReference>
<dbReference type="InterPro" id="IPR029058">
    <property type="entry name" value="AB_hydrolase_fold"/>
</dbReference>
<keyword evidence="1" id="KW-0812">Transmembrane</keyword>